<evidence type="ECO:0000313" key="6">
    <source>
        <dbReference type="EMBL" id="QNM11887.1"/>
    </source>
</evidence>
<keyword evidence="4" id="KW-0904">Protein phosphatase</keyword>
<proteinExistence type="inferred from homology"/>
<evidence type="ECO:0000256" key="1">
    <source>
        <dbReference type="ARBA" id="ARBA00005750"/>
    </source>
</evidence>
<dbReference type="Gene3D" id="3.20.20.140">
    <property type="entry name" value="Metal-dependent hydrolases"/>
    <property type="match status" value="1"/>
</dbReference>
<protein>
    <recommendedName>
        <fullName evidence="2">protein-tyrosine-phosphatase</fullName>
        <ecNumber evidence="2">3.1.3.48</ecNumber>
    </recommendedName>
</protein>
<dbReference type="GO" id="GO:0004725">
    <property type="term" value="F:protein tyrosine phosphatase activity"/>
    <property type="evidence" value="ECO:0007669"/>
    <property type="project" value="UniProtKB-EC"/>
</dbReference>
<organism evidence="6 7">
    <name type="scientific">[Eubacterium] hominis</name>
    <dbReference type="NCBI Taxonomy" id="2764325"/>
    <lineage>
        <taxon>Bacteria</taxon>
        <taxon>Bacillati</taxon>
        <taxon>Bacillota</taxon>
        <taxon>Erysipelotrichia</taxon>
        <taxon>Erysipelotrichales</taxon>
        <taxon>Erysipelotrichaceae</taxon>
        <taxon>Amedibacillus</taxon>
    </lineage>
</organism>
<dbReference type="GO" id="GO:0030145">
    <property type="term" value="F:manganese ion binding"/>
    <property type="evidence" value="ECO:0007669"/>
    <property type="project" value="InterPro"/>
</dbReference>
<reference evidence="6 7" key="1">
    <citation type="submission" date="2020-08" db="EMBL/GenBank/DDBJ databases">
        <authorList>
            <person name="Liu C."/>
            <person name="Sun Q."/>
        </authorList>
    </citation>
    <scope>NUCLEOTIDE SEQUENCE [LARGE SCALE GENOMIC DNA]</scope>
    <source>
        <strain evidence="6 7">NSJ-61</strain>
    </source>
</reference>
<dbReference type="RefSeq" id="WP_117456104.1">
    <property type="nucleotide sequence ID" value="NZ_CP060636.1"/>
</dbReference>
<dbReference type="Proteomes" id="UP000515856">
    <property type="component" value="Chromosome"/>
</dbReference>
<dbReference type="AlphaFoldDB" id="A0A7G9GM55"/>
<dbReference type="Pfam" id="PF19567">
    <property type="entry name" value="CpsB_CapC"/>
    <property type="match status" value="1"/>
</dbReference>
<keyword evidence="3" id="KW-0378">Hydrolase</keyword>
<gene>
    <name evidence="6" type="ORF">H9Q80_16820</name>
</gene>
<dbReference type="EC" id="3.1.3.48" evidence="2"/>
<dbReference type="EMBL" id="CP060636">
    <property type="protein sequence ID" value="QNM11887.1"/>
    <property type="molecule type" value="Genomic_DNA"/>
</dbReference>
<evidence type="ECO:0000256" key="5">
    <source>
        <dbReference type="ARBA" id="ARBA00051722"/>
    </source>
</evidence>
<sequence>MGFIDIHNHIAWEIDDGMPSKEDAIIALQQAKKDGITSIISTPHFVPGTHDVSNIDIINDRIEELKELAKTYGVEIYSGSEVFLNHEYLDMIDSKAFNTLASSKYLLVEFDVRRNMNHNDYAEDYLYELKVRGYRPIIAHVERYFPKGIDLDRVQSWIELGCYIQVNRTSLLGTHGDICRKNAEKLLKEGMVHVIASDTHRSEGHRIAKLSDIYSLIEKEYGKENAILLLQENPAHIIQNETLEEMEVIKKRSIFDRLRKKGR</sequence>
<evidence type="ECO:0000256" key="3">
    <source>
        <dbReference type="ARBA" id="ARBA00022801"/>
    </source>
</evidence>
<dbReference type="SUPFAM" id="SSF89550">
    <property type="entry name" value="PHP domain-like"/>
    <property type="match status" value="1"/>
</dbReference>
<name>A0A7G9GM55_9FIRM</name>
<dbReference type="InterPro" id="IPR016667">
    <property type="entry name" value="Caps_polysacc_synth_CpsB/CapC"/>
</dbReference>
<accession>A0A7G9GM55</accession>
<dbReference type="PIRSF" id="PIRSF016557">
    <property type="entry name" value="Caps_synth_CpsB"/>
    <property type="match status" value="1"/>
</dbReference>
<comment type="similarity">
    <text evidence="1">Belongs to the metallo-dependent hydrolases superfamily. CpsB/CapC family.</text>
</comment>
<evidence type="ECO:0000256" key="2">
    <source>
        <dbReference type="ARBA" id="ARBA00013064"/>
    </source>
</evidence>
<dbReference type="PANTHER" id="PTHR39181">
    <property type="entry name" value="TYROSINE-PROTEIN PHOSPHATASE YWQE"/>
    <property type="match status" value="1"/>
</dbReference>
<evidence type="ECO:0000313" key="7">
    <source>
        <dbReference type="Proteomes" id="UP000515856"/>
    </source>
</evidence>
<dbReference type="KEGG" id="ehn:H9Q80_16820"/>
<dbReference type="PANTHER" id="PTHR39181:SF1">
    <property type="entry name" value="TYROSINE-PROTEIN PHOSPHATASE YWQE"/>
    <property type="match status" value="1"/>
</dbReference>
<keyword evidence="7" id="KW-1185">Reference proteome</keyword>
<comment type="catalytic activity">
    <reaction evidence="5">
        <text>O-phospho-L-tyrosyl-[protein] + H2O = L-tyrosyl-[protein] + phosphate</text>
        <dbReference type="Rhea" id="RHEA:10684"/>
        <dbReference type="Rhea" id="RHEA-COMP:10136"/>
        <dbReference type="Rhea" id="RHEA-COMP:20101"/>
        <dbReference type="ChEBI" id="CHEBI:15377"/>
        <dbReference type="ChEBI" id="CHEBI:43474"/>
        <dbReference type="ChEBI" id="CHEBI:46858"/>
        <dbReference type="ChEBI" id="CHEBI:61978"/>
        <dbReference type="EC" id="3.1.3.48"/>
    </reaction>
</comment>
<evidence type="ECO:0000256" key="4">
    <source>
        <dbReference type="ARBA" id="ARBA00022912"/>
    </source>
</evidence>
<dbReference type="InterPro" id="IPR016195">
    <property type="entry name" value="Pol/histidinol_Pase-like"/>
</dbReference>